<dbReference type="AlphaFoldDB" id="A0AA96V1B4"/>
<dbReference type="Proteomes" id="UP001302978">
    <property type="component" value="Chromosome"/>
</dbReference>
<accession>A0AA96V1B4</accession>
<organism evidence="1 2">
    <name type="scientific">Methanimicrococcus hongohii</name>
    <dbReference type="NCBI Taxonomy" id="3028295"/>
    <lineage>
        <taxon>Archaea</taxon>
        <taxon>Methanobacteriati</taxon>
        <taxon>Methanobacteriota</taxon>
        <taxon>Stenosarchaea group</taxon>
        <taxon>Methanomicrobia</taxon>
        <taxon>Methanosarcinales</taxon>
        <taxon>Methanosarcinaceae</taxon>
        <taxon>Methanimicrococcus</taxon>
    </lineage>
</organism>
<reference evidence="1 2" key="1">
    <citation type="submission" date="2023-07" db="EMBL/GenBank/DDBJ databases">
        <title>Closed genoem sequence of Methanomicrococcus sp. Hf6.</title>
        <authorList>
            <person name="Poehlein A."/>
            <person name="Protasov E."/>
            <person name="Platt K."/>
            <person name="Reeh H."/>
            <person name="Daniel R."/>
            <person name="Brune A."/>
        </authorList>
    </citation>
    <scope>NUCLEOTIDE SEQUENCE [LARGE SCALE GENOMIC DNA]</scope>
    <source>
        <strain evidence="1 2">Hf6</strain>
    </source>
</reference>
<gene>
    <name evidence="1" type="ORF">MmiHf6_04980</name>
</gene>
<name>A0AA96V1B4_9EURY</name>
<evidence type="ECO:0000313" key="2">
    <source>
        <dbReference type="Proteomes" id="UP001302978"/>
    </source>
</evidence>
<protein>
    <submittedName>
        <fullName evidence="1">Uncharacterized protein</fullName>
    </submittedName>
</protein>
<keyword evidence="2" id="KW-1185">Reference proteome</keyword>
<dbReference type="EMBL" id="CP131059">
    <property type="protein sequence ID" value="WNY23193.1"/>
    <property type="molecule type" value="Genomic_DNA"/>
</dbReference>
<dbReference type="KEGG" id="mehf:MmiHf6_04980"/>
<proteinExistence type="predicted"/>
<evidence type="ECO:0000313" key="1">
    <source>
        <dbReference type="EMBL" id="WNY23193.1"/>
    </source>
</evidence>
<sequence>MRDKFEKQKKSKAARARHRVAGRNANLTGGGSGNLIGSGNRNLIGGGDENLKVAAARSRMRTDFFKKIRCKRQQRPPCSNNCKRQLQDGTSMSRKTILNSGFVFFVSYGKNPPSLNSLRFATGISTCGGGILSFH</sequence>